<reference evidence="8" key="1">
    <citation type="submission" date="2022-11" db="UniProtKB">
        <authorList>
            <consortium name="WormBaseParasite"/>
        </authorList>
    </citation>
    <scope>IDENTIFICATION</scope>
</reference>
<keyword evidence="7" id="KW-1185">Reference proteome</keyword>
<name>A0A914PM89_9BILA</name>
<accession>A0A914PM89</accession>
<sequence length="445" mass="51781">MLWFLGLFFLLLCFYNFYWKRRLLPPGPIPLPLIGNYHEVEANPPGYTTFDKWRKKYGEIHTFWLAETPVVSINDFNLIQKYFVKENSDTLAGRMLVGRQMEIQRGGTFGLIFVDGVQWREHRRFALQVFRNFGMGRGLMEEKIQIEISNMFDDINEAFGNSKEITIEPSPLFEITVANIINQLLFGFGYHDKKGKQEFSKVKDCIAKMMRFACSPSINLIYSFYPLRHLPFLKQKLAEFTEVEQFISNYCQKQVETHKTAMKNSNGRKLDPQDYEKIHTELDSVIGSDRRITLADKNSLIYVNAFINEVQRSVNLLPMNLLHKTLNDVQIGNYLIKKDTAIVPQISAVMFDEKIFPEPHKFKPERFIDAKGELKKVEELVPFSIGKRQCLGESLARMELFLFVSNFYNLYKVAPIDPTNLPSLDKIPGVTIQPKQFSCNFIKRF</sequence>
<dbReference type="Proteomes" id="UP000887578">
    <property type="component" value="Unplaced"/>
</dbReference>
<organism evidence="7 8">
    <name type="scientific">Panagrolaimus davidi</name>
    <dbReference type="NCBI Taxonomy" id="227884"/>
    <lineage>
        <taxon>Eukaryota</taxon>
        <taxon>Metazoa</taxon>
        <taxon>Ecdysozoa</taxon>
        <taxon>Nematoda</taxon>
        <taxon>Chromadorea</taxon>
        <taxon>Rhabditida</taxon>
        <taxon>Tylenchina</taxon>
        <taxon>Panagrolaimomorpha</taxon>
        <taxon>Panagrolaimoidea</taxon>
        <taxon>Panagrolaimidae</taxon>
        <taxon>Panagrolaimus</taxon>
    </lineage>
</organism>
<dbReference type="Gene3D" id="1.10.630.10">
    <property type="entry name" value="Cytochrome P450"/>
    <property type="match status" value="2"/>
</dbReference>
<dbReference type="GO" id="GO:0020037">
    <property type="term" value="F:heme binding"/>
    <property type="evidence" value="ECO:0007669"/>
    <property type="project" value="InterPro"/>
</dbReference>
<keyword evidence="5 6" id="KW-0349">Heme</keyword>
<dbReference type="InterPro" id="IPR036396">
    <property type="entry name" value="Cyt_P450_sf"/>
</dbReference>
<evidence type="ECO:0000313" key="8">
    <source>
        <dbReference type="WBParaSite" id="PDA_v2.g17045.t1"/>
    </source>
</evidence>
<dbReference type="GO" id="GO:0005506">
    <property type="term" value="F:iron ion binding"/>
    <property type="evidence" value="ECO:0007669"/>
    <property type="project" value="InterPro"/>
</dbReference>
<keyword evidence="2 5" id="KW-0479">Metal-binding</keyword>
<dbReference type="PROSITE" id="PS00086">
    <property type="entry name" value="CYTOCHROME_P450"/>
    <property type="match status" value="1"/>
</dbReference>
<proteinExistence type="inferred from homology"/>
<evidence type="ECO:0000256" key="5">
    <source>
        <dbReference type="PIRSR" id="PIRSR602401-1"/>
    </source>
</evidence>
<evidence type="ECO:0000256" key="1">
    <source>
        <dbReference type="ARBA" id="ARBA00010617"/>
    </source>
</evidence>
<dbReference type="InterPro" id="IPR002401">
    <property type="entry name" value="Cyt_P450_E_grp-I"/>
</dbReference>
<dbReference type="InterPro" id="IPR050182">
    <property type="entry name" value="Cytochrome_P450_fam2"/>
</dbReference>
<dbReference type="PRINTS" id="PR00385">
    <property type="entry name" value="P450"/>
</dbReference>
<dbReference type="PRINTS" id="PR00463">
    <property type="entry name" value="EP450I"/>
</dbReference>
<feature type="binding site" description="axial binding residue" evidence="5">
    <location>
        <position position="390"/>
    </location>
    <ligand>
        <name>heme</name>
        <dbReference type="ChEBI" id="CHEBI:30413"/>
    </ligand>
    <ligandPart>
        <name>Fe</name>
        <dbReference type="ChEBI" id="CHEBI:18248"/>
    </ligandPart>
</feature>
<keyword evidence="3 5" id="KW-0408">Iron</keyword>
<protein>
    <submittedName>
        <fullName evidence="8">Cytochrome P450</fullName>
    </submittedName>
</protein>
<evidence type="ECO:0000256" key="4">
    <source>
        <dbReference type="ARBA" id="ARBA00023033"/>
    </source>
</evidence>
<dbReference type="Pfam" id="PF00067">
    <property type="entry name" value="p450"/>
    <property type="match status" value="2"/>
</dbReference>
<dbReference type="GO" id="GO:0006805">
    <property type="term" value="P:xenobiotic metabolic process"/>
    <property type="evidence" value="ECO:0007669"/>
    <property type="project" value="TreeGrafter"/>
</dbReference>
<dbReference type="PANTHER" id="PTHR24300:SF375">
    <property type="entry name" value="CYTOCHROME P450 FAMILY"/>
    <property type="match status" value="1"/>
</dbReference>
<dbReference type="AlphaFoldDB" id="A0A914PM89"/>
<dbReference type="GO" id="GO:0016712">
    <property type="term" value="F:oxidoreductase activity, acting on paired donors, with incorporation or reduction of molecular oxygen, reduced flavin or flavoprotein as one donor, and incorporation of one atom of oxygen"/>
    <property type="evidence" value="ECO:0007669"/>
    <property type="project" value="TreeGrafter"/>
</dbReference>
<evidence type="ECO:0000256" key="3">
    <source>
        <dbReference type="ARBA" id="ARBA00023004"/>
    </source>
</evidence>
<keyword evidence="4 6" id="KW-0503">Monooxygenase</keyword>
<evidence type="ECO:0000313" key="7">
    <source>
        <dbReference type="Proteomes" id="UP000887578"/>
    </source>
</evidence>
<dbReference type="GO" id="GO:0006082">
    <property type="term" value="P:organic acid metabolic process"/>
    <property type="evidence" value="ECO:0007669"/>
    <property type="project" value="TreeGrafter"/>
</dbReference>
<dbReference type="InterPro" id="IPR017972">
    <property type="entry name" value="Cyt_P450_CS"/>
</dbReference>
<comment type="similarity">
    <text evidence="1 6">Belongs to the cytochrome P450 family.</text>
</comment>
<keyword evidence="6" id="KW-0560">Oxidoreductase</keyword>
<dbReference type="InterPro" id="IPR001128">
    <property type="entry name" value="Cyt_P450"/>
</dbReference>
<evidence type="ECO:0000256" key="6">
    <source>
        <dbReference type="RuleBase" id="RU000461"/>
    </source>
</evidence>
<comment type="cofactor">
    <cofactor evidence="5">
        <name>heme</name>
        <dbReference type="ChEBI" id="CHEBI:30413"/>
    </cofactor>
</comment>
<evidence type="ECO:0000256" key="2">
    <source>
        <dbReference type="ARBA" id="ARBA00022723"/>
    </source>
</evidence>
<dbReference type="PANTHER" id="PTHR24300">
    <property type="entry name" value="CYTOCHROME P450 508A4-RELATED"/>
    <property type="match status" value="1"/>
</dbReference>
<dbReference type="WBParaSite" id="PDA_v2.g17045.t1">
    <property type="protein sequence ID" value="PDA_v2.g17045.t1"/>
    <property type="gene ID" value="PDA_v2.g17045"/>
</dbReference>
<dbReference type="CDD" id="cd20617">
    <property type="entry name" value="CYP1_2-like"/>
    <property type="match status" value="1"/>
</dbReference>
<dbReference type="SUPFAM" id="SSF48264">
    <property type="entry name" value="Cytochrome P450"/>
    <property type="match status" value="1"/>
</dbReference>
<dbReference type="GO" id="GO:0005737">
    <property type="term" value="C:cytoplasm"/>
    <property type="evidence" value="ECO:0007669"/>
    <property type="project" value="TreeGrafter"/>
</dbReference>